<gene>
    <name evidence="1" type="ORF">SAMN05192543_1272</name>
</gene>
<accession>A0A1I3WJ25</accession>
<organism evidence="1 2">
    <name type="scientific">Paraburkholderia megapolitana</name>
    <dbReference type="NCBI Taxonomy" id="420953"/>
    <lineage>
        <taxon>Bacteria</taxon>
        <taxon>Pseudomonadati</taxon>
        <taxon>Pseudomonadota</taxon>
        <taxon>Betaproteobacteria</taxon>
        <taxon>Burkholderiales</taxon>
        <taxon>Burkholderiaceae</taxon>
        <taxon>Paraburkholderia</taxon>
    </lineage>
</organism>
<dbReference type="Proteomes" id="UP000199548">
    <property type="component" value="Unassembled WGS sequence"/>
</dbReference>
<proteinExistence type="predicted"/>
<reference evidence="1 2" key="1">
    <citation type="submission" date="2016-10" db="EMBL/GenBank/DDBJ databases">
        <authorList>
            <person name="de Groot N.N."/>
        </authorList>
    </citation>
    <scope>NUCLEOTIDE SEQUENCE [LARGE SCALE GENOMIC DNA]</scope>
    <source>
        <strain evidence="1 2">LMG 23650</strain>
    </source>
</reference>
<name>A0A1I3WJ25_9BURK</name>
<evidence type="ECO:0000313" key="1">
    <source>
        <dbReference type="EMBL" id="SFK07360.1"/>
    </source>
</evidence>
<protein>
    <submittedName>
        <fullName evidence="1">Uncharacterized protein</fullName>
    </submittedName>
</protein>
<evidence type="ECO:0000313" key="2">
    <source>
        <dbReference type="Proteomes" id="UP000199548"/>
    </source>
</evidence>
<dbReference type="AlphaFoldDB" id="A0A1I3WJ25"/>
<dbReference type="EMBL" id="FOQU01000027">
    <property type="protein sequence ID" value="SFK07360.1"/>
    <property type="molecule type" value="Genomic_DNA"/>
</dbReference>
<keyword evidence="2" id="KW-1185">Reference proteome</keyword>
<sequence length="36" mass="4471">MTGTYIVIEHHGIPFHDNENARWIWWTRHYVCVKLF</sequence>